<dbReference type="RefSeq" id="XP_003656717.1">
    <property type="nucleotide sequence ID" value="XM_003656669.1"/>
</dbReference>
<organism evidence="1 2">
    <name type="scientific">Thermothielavioides terrestris (strain ATCC 38088 / NRRL 8126)</name>
    <name type="common">Thielavia terrestris</name>
    <dbReference type="NCBI Taxonomy" id="578455"/>
    <lineage>
        <taxon>Eukaryota</taxon>
        <taxon>Fungi</taxon>
        <taxon>Dikarya</taxon>
        <taxon>Ascomycota</taxon>
        <taxon>Pezizomycotina</taxon>
        <taxon>Sordariomycetes</taxon>
        <taxon>Sordariomycetidae</taxon>
        <taxon>Sordariales</taxon>
        <taxon>Chaetomiaceae</taxon>
        <taxon>Thermothielavioides</taxon>
        <taxon>Thermothielavioides terrestris</taxon>
    </lineage>
</organism>
<dbReference type="AlphaFoldDB" id="G2RF98"/>
<keyword evidence="2" id="KW-1185">Reference proteome</keyword>
<dbReference type="KEGG" id="ttt:THITE_2121764"/>
<evidence type="ECO:0000313" key="1">
    <source>
        <dbReference type="EMBL" id="AEO70381.1"/>
    </source>
</evidence>
<name>G2RF98_THETT</name>
<reference evidence="1 2" key="1">
    <citation type="journal article" date="2011" name="Nat. Biotechnol.">
        <title>Comparative genomic analysis of the thermophilic biomass-degrading fungi Myceliophthora thermophila and Thielavia terrestris.</title>
        <authorList>
            <person name="Berka R.M."/>
            <person name="Grigoriev I.V."/>
            <person name="Otillar R."/>
            <person name="Salamov A."/>
            <person name="Grimwood J."/>
            <person name="Reid I."/>
            <person name="Ishmael N."/>
            <person name="John T."/>
            <person name="Darmond C."/>
            <person name="Moisan M.-C."/>
            <person name="Henrissat B."/>
            <person name="Coutinho P.M."/>
            <person name="Lombard V."/>
            <person name="Natvig D.O."/>
            <person name="Lindquist E."/>
            <person name="Schmutz J."/>
            <person name="Lucas S."/>
            <person name="Harris P."/>
            <person name="Powlowski J."/>
            <person name="Bellemare A."/>
            <person name="Taylor D."/>
            <person name="Butler G."/>
            <person name="de Vries R.P."/>
            <person name="Allijn I.E."/>
            <person name="van den Brink J."/>
            <person name="Ushinsky S."/>
            <person name="Storms R."/>
            <person name="Powell A.J."/>
            <person name="Paulsen I.T."/>
            <person name="Elbourne L.D.H."/>
            <person name="Baker S.E."/>
            <person name="Magnuson J."/>
            <person name="LaBoissiere S."/>
            <person name="Clutterbuck A.J."/>
            <person name="Martinez D."/>
            <person name="Wogulis M."/>
            <person name="de Leon A.L."/>
            <person name="Rey M.W."/>
            <person name="Tsang A."/>
        </authorList>
    </citation>
    <scope>NUCLEOTIDE SEQUENCE [LARGE SCALE GENOMIC DNA]</scope>
    <source>
        <strain evidence="2">ATCC 38088 / NRRL 8126</strain>
    </source>
</reference>
<evidence type="ECO:0000313" key="2">
    <source>
        <dbReference type="Proteomes" id="UP000008181"/>
    </source>
</evidence>
<proteinExistence type="predicted"/>
<protein>
    <submittedName>
        <fullName evidence="1">Uncharacterized protein</fullName>
    </submittedName>
</protein>
<gene>
    <name evidence="1" type="ORF">THITE_2121764</name>
</gene>
<sequence>MPRGKEEQLGSSLATSRCRQADLAPSLRFRSSIPGPACPTRHTCLAAGRSVCLSPLAASEAMEWCGESTARYYLGYDWSGYGHSVRAFRRVTECCYFVLAARITPGSSALVSVLDARLSHGIAGPASLMSLSSEHQTFQQPILHVFGPRSGRLQK</sequence>
<dbReference type="GeneID" id="11522531"/>
<accession>G2RF98</accession>
<dbReference type="HOGENOM" id="CLU_1696724_0_0_1"/>
<dbReference type="EMBL" id="CP003013">
    <property type="protein sequence ID" value="AEO70381.1"/>
    <property type="molecule type" value="Genomic_DNA"/>
</dbReference>
<dbReference type="Proteomes" id="UP000008181">
    <property type="component" value="Chromosome 5"/>
</dbReference>